<evidence type="ECO:0000313" key="3">
    <source>
        <dbReference type="Proteomes" id="UP000278222"/>
    </source>
</evidence>
<dbReference type="GO" id="GO:0046872">
    <property type="term" value="F:metal ion binding"/>
    <property type="evidence" value="ECO:0007669"/>
    <property type="project" value="UniProtKB-KW"/>
</dbReference>
<organism evidence="2 3">
    <name type="scientific">Stella humosa</name>
    <dbReference type="NCBI Taxonomy" id="94"/>
    <lineage>
        <taxon>Bacteria</taxon>
        <taxon>Pseudomonadati</taxon>
        <taxon>Pseudomonadota</taxon>
        <taxon>Alphaproteobacteria</taxon>
        <taxon>Rhodospirillales</taxon>
        <taxon>Stellaceae</taxon>
        <taxon>Stella</taxon>
    </lineage>
</organism>
<accession>A0A3N1L1V3</accession>
<evidence type="ECO:0000313" key="2">
    <source>
        <dbReference type="EMBL" id="ROP84578.1"/>
    </source>
</evidence>
<dbReference type="PANTHER" id="PTHR34448">
    <property type="entry name" value="AMINOPEPTIDASE"/>
    <property type="match status" value="1"/>
</dbReference>
<dbReference type="Proteomes" id="UP000278222">
    <property type="component" value="Unassembled WGS sequence"/>
</dbReference>
<dbReference type="InterPro" id="IPR052170">
    <property type="entry name" value="M29_Exopeptidase"/>
</dbReference>
<protein>
    <submittedName>
        <fullName evidence="2">Leucyl aminopeptidase (Aminopeptidase T)</fullName>
    </submittedName>
</protein>
<dbReference type="OrthoDB" id="7375239at2"/>
<dbReference type="GO" id="GO:0004177">
    <property type="term" value="F:aminopeptidase activity"/>
    <property type="evidence" value="ECO:0007669"/>
    <property type="project" value="UniProtKB-KW"/>
</dbReference>
<keyword evidence="2" id="KW-0378">Hydrolase</keyword>
<proteinExistence type="predicted"/>
<keyword evidence="1" id="KW-0479">Metal-binding</keyword>
<reference evidence="2 3" key="1">
    <citation type="submission" date="2018-11" db="EMBL/GenBank/DDBJ databases">
        <title>Genomic Encyclopedia of Type Strains, Phase IV (KMG-IV): sequencing the most valuable type-strain genomes for metagenomic binning, comparative biology and taxonomic classification.</title>
        <authorList>
            <person name="Goeker M."/>
        </authorList>
    </citation>
    <scope>NUCLEOTIDE SEQUENCE [LARGE SCALE GENOMIC DNA]</scope>
    <source>
        <strain evidence="2 3">DSM 5900</strain>
    </source>
</reference>
<dbReference type="AlphaFoldDB" id="A0A3N1L1V3"/>
<dbReference type="Pfam" id="PF26233">
    <property type="entry name" value="NicX"/>
    <property type="match status" value="1"/>
</dbReference>
<keyword evidence="3" id="KW-1185">Reference proteome</keyword>
<comment type="caution">
    <text evidence="2">The sequence shown here is derived from an EMBL/GenBank/DDBJ whole genome shotgun (WGS) entry which is preliminary data.</text>
</comment>
<name>A0A3N1L1V3_9PROT</name>
<dbReference type="InterPro" id="IPR058739">
    <property type="entry name" value="NicX"/>
</dbReference>
<keyword evidence="2" id="KW-0031">Aminopeptidase</keyword>
<dbReference type="RefSeq" id="WP_123692611.1">
    <property type="nucleotide sequence ID" value="NZ_AP019700.1"/>
</dbReference>
<evidence type="ECO:0000256" key="1">
    <source>
        <dbReference type="ARBA" id="ARBA00022723"/>
    </source>
</evidence>
<keyword evidence="2" id="KW-0645">Protease</keyword>
<gene>
    <name evidence="2" type="ORF">EDC65_3932</name>
</gene>
<dbReference type="PANTHER" id="PTHR34448:SF1">
    <property type="entry name" value="BLL6088 PROTEIN"/>
    <property type="match status" value="1"/>
</dbReference>
<dbReference type="EMBL" id="RJKX01000015">
    <property type="protein sequence ID" value="ROP84578.1"/>
    <property type="molecule type" value="Genomic_DNA"/>
</dbReference>
<sequence length="345" mass="36596">MTPARLLRAADTLVQAQFDVAPGESVLITGDTATEPALLDAIAGAVVRAGARPLVALAPQLPFQGGLSDPYVSDSLKAAAVASDVWFDLCFPYHAGSAATSAAIAGNRCRYLLLATAGADSFERLYGCVDFAALMDFNLAFAAFATAAAGETLRVTCPLGTDLSCTLDQPKLVRERVARTPGLHTVPGTQSFYPVQDSVRGRVVLQALFDEDHRILRRPITVTVDGRIQAVEGGAAEDRPSLERALRRASGGQGDFGRCIHLTFGFHPAARLTGRHFIEDIRVPGSNAVGMGLPWWEPGGGENHPDGVALDQSLWIGGRPVAEAGRLTGPPELKALYDAMVRRLD</sequence>